<reference evidence="2" key="1">
    <citation type="submission" date="2012-06" db="EMBL/GenBank/DDBJ databases">
        <title>The genome sequence of Coniosporium apollinis CBS 100218.</title>
        <authorList>
            <consortium name="The Broad Institute Genome Sequencing Platform"/>
            <person name="Cuomo C."/>
            <person name="Gorbushina A."/>
            <person name="Noack S."/>
            <person name="Walker B."/>
            <person name="Young S.K."/>
            <person name="Zeng Q."/>
            <person name="Gargeya S."/>
            <person name="Fitzgerald M."/>
            <person name="Haas B."/>
            <person name="Abouelleil A."/>
            <person name="Alvarado L."/>
            <person name="Arachchi H.M."/>
            <person name="Berlin A.M."/>
            <person name="Chapman S.B."/>
            <person name="Goldberg J."/>
            <person name="Griggs A."/>
            <person name="Gujja S."/>
            <person name="Hansen M."/>
            <person name="Howarth C."/>
            <person name="Imamovic A."/>
            <person name="Larimer J."/>
            <person name="McCowan C."/>
            <person name="Montmayeur A."/>
            <person name="Murphy C."/>
            <person name="Neiman D."/>
            <person name="Pearson M."/>
            <person name="Priest M."/>
            <person name="Roberts A."/>
            <person name="Saif S."/>
            <person name="Shea T."/>
            <person name="Sisk P."/>
            <person name="Sykes S."/>
            <person name="Wortman J."/>
            <person name="Nusbaum C."/>
            <person name="Birren B."/>
        </authorList>
    </citation>
    <scope>NUCLEOTIDE SEQUENCE [LARGE SCALE GENOMIC DNA]</scope>
    <source>
        <strain evidence="2">CBS 100218</strain>
    </source>
</reference>
<dbReference type="eggNOG" id="ENOG502SZHX">
    <property type="taxonomic scope" value="Eukaryota"/>
</dbReference>
<keyword evidence="2" id="KW-1185">Reference proteome</keyword>
<dbReference type="Proteomes" id="UP000016924">
    <property type="component" value="Unassembled WGS sequence"/>
</dbReference>
<accession>R7YVU9</accession>
<sequence length="171" mass="18258">MSFTAVNLPLPILLHSLSLTGLGLTLLLRPHRSPFSFLTRREIFASNISLPSSSSPAKPADSATTASASVAHPFPRRVIDTTAHAGTAVTAVGLCYLATSYMPIEENQFLHATVPIRVVTVGLLLSTLVLRGSEMSQEGWWEHLGLAVWDGIGAVGLGLYLGSWDGRIPAR</sequence>
<dbReference type="EMBL" id="JH767576">
    <property type="protein sequence ID" value="EON65791.1"/>
    <property type="molecule type" value="Genomic_DNA"/>
</dbReference>
<organism evidence="1 2">
    <name type="scientific">Coniosporium apollinis (strain CBS 100218)</name>
    <name type="common">Rock-inhabiting black yeast</name>
    <dbReference type="NCBI Taxonomy" id="1168221"/>
    <lineage>
        <taxon>Eukaryota</taxon>
        <taxon>Fungi</taxon>
        <taxon>Dikarya</taxon>
        <taxon>Ascomycota</taxon>
        <taxon>Pezizomycotina</taxon>
        <taxon>Dothideomycetes</taxon>
        <taxon>Dothideomycetes incertae sedis</taxon>
        <taxon>Coniosporium</taxon>
    </lineage>
</organism>
<protein>
    <submittedName>
        <fullName evidence="1">Uncharacterized protein</fullName>
    </submittedName>
</protein>
<evidence type="ECO:0000313" key="1">
    <source>
        <dbReference type="EMBL" id="EON65791.1"/>
    </source>
</evidence>
<dbReference type="HOGENOM" id="CLU_126668_0_0_1"/>
<gene>
    <name evidence="1" type="ORF">W97_05030</name>
</gene>
<name>R7YVU9_CONA1</name>
<dbReference type="RefSeq" id="XP_007781108.1">
    <property type="nucleotide sequence ID" value="XM_007782918.1"/>
</dbReference>
<dbReference type="AlphaFoldDB" id="R7YVU9"/>
<proteinExistence type="predicted"/>
<dbReference type="OMA" id="FWEFLAL"/>
<dbReference type="OrthoDB" id="3924980at2759"/>
<dbReference type="GeneID" id="19902341"/>
<evidence type="ECO:0000313" key="2">
    <source>
        <dbReference type="Proteomes" id="UP000016924"/>
    </source>
</evidence>